<protein>
    <submittedName>
        <fullName evidence="2">Uncharacterized protein</fullName>
    </submittedName>
</protein>
<sequence length="334" mass="38367">MSSRKESKFCDDYDDDDFYNARHNAYDQKRQPNHNPRPAEGPPVWTNPFLSTTENLSRFIKLEPEEATTSASIIPRFIKQEKNTDTVTTTTVVKKESSRIADVNVDIFPEGINNLCGPKKAKNKIKVEKTVVAETSRTFAVKIERTPVPPVLQSKSLHRSYSNQPDVKINPVNNPFKICNFLNSTKSKFQSDVKINTSNPRPNNYSGQSDAKSNSATSSIKSDPARPVPFRSTKLTDPNPLPQRIQNKVARRLSNPQNMTDSERESRRRQRYKRDNTLGYEGRSHHRHAHQAERQKEYERYMNGDFSVSAVKLKLNLFLLKIRTFDRVLTPIFK</sequence>
<organism evidence="2 3">
    <name type="scientific">Folsomia candida</name>
    <name type="common">Springtail</name>
    <dbReference type="NCBI Taxonomy" id="158441"/>
    <lineage>
        <taxon>Eukaryota</taxon>
        <taxon>Metazoa</taxon>
        <taxon>Ecdysozoa</taxon>
        <taxon>Arthropoda</taxon>
        <taxon>Hexapoda</taxon>
        <taxon>Collembola</taxon>
        <taxon>Entomobryomorpha</taxon>
        <taxon>Isotomoidea</taxon>
        <taxon>Isotomidae</taxon>
        <taxon>Proisotominae</taxon>
        <taxon>Folsomia</taxon>
    </lineage>
</organism>
<keyword evidence="3" id="KW-1185">Reference proteome</keyword>
<evidence type="ECO:0000313" key="2">
    <source>
        <dbReference type="EMBL" id="OXA40053.1"/>
    </source>
</evidence>
<gene>
    <name evidence="2" type="ORF">Fcan01_25145</name>
</gene>
<proteinExistence type="predicted"/>
<accession>A0A226D4E3</accession>
<name>A0A226D4E3_FOLCA</name>
<reference evidence="2 3" key="1">
    <citation type="submission" date="2015-12" db="EMBL/GenBank/DDBJ databases">
        <title>The genome of Folsomia candida.</title>
        <authorList>
            <person name="Faddeeva A."/>
            <person name="Derks M.F."/>
            <person name="Anvar Y."/>
            <person name="Smit S."/>
            <person name="Van Straalen N."/>
            <person name="Roelofs D."/>
        </authorList>
    </citation>
    <scope>NUCLEOTIDE SEQUENCE [LARGE SCALE GENOMIC DNA]</scope>
    <source>
        <strain evidence="2 3">VU population</strain>
        <tissue evidence="2">Whole body</tissue>
    </source>
</reference>
<evidence type="ECO:0000313" key="3">
    <source>
        <dbReference type="Proteomes" id="UP000198287"/>
    </source>
</evidence>
<dbReference type="Proteomes" id="UP000198287">
    <property type="component" value="Unassembled WGS sequence"/>
</dbReference>
<feature type="region of interest" description="Disordered" evidence="1">
    <location>
        <begin position="21"/>
        <end position="46"/>
    </location>
</feature>
<feature type="compositionally biased region" description="Polar residues" evidence="1">
    <location>
        <begin position="193"/>
        <end position="221"/>
    </location>
</feature>
<dbReference type="AlphaFoldDB" id="A0A226D4E3"/>
<dbReference type="EMBL" id="LNIX01000035">
    <property type="protein sequence ID" value="OXA40053.1"/>
    <property type="molecule type" value="Genomic_DNA"/>
</dbReference>
<feature type="region of interest" description="Disordered" evidence="1">
    <location>
        <begin position="193"/>
        <end position="290"/>
    </location>
</feature>
<evidence type="ECO:0000256" key="1">
    <source>
        <dbReference type="SAM" id="MobiDB-lite"/>
    </source>
</evidence>
<comment type="caution">
    <text evidence="2">The sequence shown here is derived from an EMBL/GenBank/DDBJ whole genome shotgun (WGS) entry which is preliminary data.</text>
</comment>